<evidence type="ECO:0000313" key="2">
    <source>
        <dbReference type="EMBL" id="PIN24645.1"/>
    </source>
</evidence>
<proteinExistence type="predicted"/>
<keyword evidence="3" id="KW-1185">Reference proteome</keyword>
<gene>
    <name evidence="2" type="ORF">CDL12_02627</name>
</gene>
<dbReference type="PANTHER" id="PTHR33463">
    <property type="entry name" value="NB-ARC DOMAIN-CONTAINING PROTEIN-RELATED"/>
    <property type="match status" value="1"/>
</dbReference>
<evidence type="ECO:0000256" key="1">
    <source>
        <dbReference type="ARBA" id="ARBA00022821"/>
    </source>
</evidence>
<dbReference type="InterPro" id="IPR001611">
    <property type="entry name" value="Leu-rich_rpt"/>
</dbReference>
<reference evidence="3" key="1">
    <citation type="journal article" date="2018" name="Gigascience">
        <title>Genome assembly of the Pink Ipe (Handroanthus impetiginosus, Bignoniaceae), a highly valued, ecologically keystone Neotropical timber forest tree.</title>
        <authorList>
            <person name="Silva-Junior O.B."/>
            <person name="Grattapaglia D."/>
            <person name="Novaes E."/>
            <person name="Collevatti R.G."/>
        </authorList>
    </citation>
    <scope>NUCLEOTIDE SEQUENCE [LARGE SCALE GENOMIC DNA]</scope>
    <source>
        <strain evidence="3">cv. UFG-1</strain>
    </source>
</reference>
<name>A0A2G9I4F7_9LAMI</name>
<dbReference type="AlphaFoldDB" id="A0A2G9I4F7"/>
<dbReference type="OrthoDB" id="1926275at2759"/>
<sequence>MVISESRSLKEILTEGEWIKDLEKLSLMCKDVIEIPDGMSLDCPNLTTLICERPNFLGAETEMFPNFISDSFFSRLDGLCFLNLSGSAIAKLPNSLSNLEKLKSLDLSFCRNLVDIPNLGKLKKLREFDLFGTAITKLPQGLFLNFPLLQVLRLPCTMKVPVEEIVSLKCLEEFVGLVGNVSDLSKFFTYRKSQFLDILHILVPGRDYEISKGYERFWHLESFHLCRVNQVEVRGYDLKNEDLRVLVQDIPSLTLMECKGLNGFTRLSEPSSLKALAISACQEIECLLDNEAFLTANLEHESRFPLLRNLEQISLRGLPNFVAFFQNVGATIQPPPPQAIVFSSLRFLCICRCNKIRKLGLPSSAFPNLETINIIWCSQLEEIIEVQEGEG</sequence>
<dbReference type="Gene3D" id="3.80.10.10">
    <property type="entry name" value="Ribonuclease Inhibitor"/>
    <property type="match status" value="2"/>
</dbReference>
<evidence type="ECO:0000313" key="3">
    <source>
        <dbReference type="Proteomes" id="UP000231279"/>
    </source>
</evidence>
<dbReference type="Proteomes" id="UP000231279">
    <property type="component" value="Unassembled WGS sequence"/>
</dbReference>
<accession>A0A2G9I4F7</accession>
<keyword evidence="1" id="KW-0611">Plant defense</keyword>
<dbReference type="STRING" id="429701.A0A2G9I4F7"/>
<dbReference type="EMBL" id="NKXS01000382">
    <property type="protein sequence ID" value="PIN24645.1"/>
    <property type="molecule type" value="Genomic_DNA"/>
</dbReference>
<dbReference type="InterPro" id="IPR032675">
    <property type="entry name" value="LRR_dom_sf"/>
</dbReference>
<comment type="caution">
    <text evidence="2">The sequence shown here is derived from an EMBL/GenBank/DDBJ whole genome shotgun (WGS) entry which is preliminary data.</text>
</comment>
<dbReference type="PROSITE" id="PS51450">
    <property type="entry name" value="LRR"/>
    <property type="match status" value="1"/>
</dbReference>
<dbReference type="InterPro" id="IPR050905">
    <property type="entry name" value="Plant_NBS-LRR"/>
</dbReference>
<protein>
    <submittedName>
        <fullName evidence="2">Leucine-rich repeat (LRR) protein associated with apoptosis in muscle tissue</fullName>
    </submittedName>
</protein>
<organism evidence="2 3">
    <name type="scientific">Handroanthus impetiginosus</name>
    <dbReference type="NCBI Taxonomy" id="429701"/>
    <lineage>
        <taxon>Eukaryota</taxon>
        <taxon>Viridiplantae</taxon>
        <taxon>Streptophyta</taxon>
        <taxon>Embryophyta</taxon>
        <taxon>Tracheophyta</taxon>
        <taxon>Spermatophyta</taxon>
        <taxon>Magnoliopsida</taxon>
        <taxon>eudicotyledons</taxon>
        <taxon>Gunneridae</taxon>
        <taxon>Pentapetalae</taxon>
        <taxon>asterids</taxon>
        <taxon>lamiids</taxon>
        <taxon>Lamiales</taxon>
        <taxon>Bignoniaceae</taxon>
        <taxon>Crescentiina</taxon>
        <taxon>Tabebuia alliance</taxon>
        <taxon>Handroanthus</taxon>
    </lineage>
</organism>
<dbReference type="PANTHER" id="PTHR33463:SF195">
    <property type="entry name" value="BED FINGER-NBS-LRR RESISTANCE PROTEIN"/>
    <property type="match status" value="1"/>
</dbReference>
<dbReference type="SUPFAM" id="SSF52058">
    <property type="entry name" value="L domain-like"/>
    <property type="match status" value="1"/>
</dbReference>